<comment type="similarity">
    <text evidence="2">Belongs to the zinc-containing alcohol dehydrogenase family.</text>
</comment>
<dbReference type="NCBIfam" id="TIGR02822">
    <property type="entry name" value="adh_fam_2"/>
    <property type="match status" value="1"/>
</dbReference>
<sequence length="339" mass="36015">MKAWVLERQGPVSGHPLQLRQRSIPQPGPGEVRLRVATCGVCHTDLHVVEGDLAAATLPVVPGHQIVGYVDALGPGSEARLPAGVVPGGRAGLPWLYQACGHCEYCLRGEENLCEAPRFTGYHVDGGYAEYVVAPAENLVALPGRYPDIEAAPLLCAGIIGYRSLRVAGVRPGQRLALFGFGASAHLTLQVAAAWGCEVLVFSRQEAHRRMALQLGAVWAGEAGQAPPFLADAAITFAPAGSLVPAALGVLRRGGTLAINAVHMDAIPSFAYDRLYWERRIVSVANATRRDAAEWMALAGRIPLQVHAEAVAFERANEALQRLSRAQVEGALVLEVGGR</sequence>
<evidence type="ECO:0000256" key="8">
    <source>
        <dbReference type="ARBA" id="ARBA00049243"/>
    </source>
</evidence>
<keyword evidence="6" id="KW-0560">Oxidoreductase</keyword>
<proteinExistence type="inferred from homology"/>
<evidence type="ECO:0000313" key="10">
    <source>
        <dbReference type="EMBL" id="WRP17258.1"/>
    </source>
</evidence>
<dbReference type="InterPro" id="IPR013154">
    <property type="entry name" value="ADH-like_N"/>
</dbReference>
<dbReference type="SUPFAM" id="SSF50129">
    <property type="entry name" value="GroES-like"/>
    <property type="match status" value="1"/>
</dbReference>
<dbReference type="Proteomes" id="UP001332192">
    <property type="component" value="Chromosome"/>
</dbReference>
<evidence type="ECO:0000256" key="5">
    <source>
        <dbReference type="ARBA" id="ARBA00022833"/>
    </source>
</evidence>
<dbReference type="Gene3D" id="3.40.50.720">
    <property type="entry name" value="NAD(P)-binding Rossmann-like Domain"/>
    <property type="match status" value="1"/>
</dbReference>
<keyword evidence="4" id="KW-0479">Metal-binding</keyword>
<dbReference type="SUPFAM" id="SSF51735">
    <property type="entry name" value="NAD(P)-binding Rossmann-fold domains"/>
    <property type="match status" value="1"/>
</dbReference>
<comment type="catalytic activity">
    <reaction evidence="7">
        <text>a secondary alcohol + NAD(+) = a ketone + NADH + H(+)</text>
        <dbReference type="Rhea" id="RHEA:10740"/>
        <dbReference type="ChEBI" id="CHEBI:15378"/>
        <dbReference type="ChEBI" id="CHEBI:17087"/>
        <dbReference type="ChEBI" id="CHEBI:35681"/>
        <dbReference type="ChEBI" id="CHEBI:57540"/>
        <dbReference type="ChEBI" id="CHEBI:57945"/>
        <dbReference type="EC" id="1.1.1.1"/>
    </reaction>
</comment>
<comment type="catalytic activity">
    <reaction evidence="8">
        <text>a primary alcohol + NAD(+) = an aldehyde + NADH + H(+)</text>
        <dbReference type="Rhea" id="RHEA:10736"/>
        <dbReference type="ChEBI" id="CHEBI:15378"/>
        <dbReference type="ChEBI" id="CHEBI:15734"/>
        <dbReference type="ChEBI" id="CHEBI:17478"/>
        <dbReference type="ChEBI" id="CHEBI:57540"/>
        <dbReference type="ChEBI" id="CHEBI:57945"/>
        <dbReference type="EC" id="1.1.1.1"/>
    </reaction>
</comment>
<evidence type="ECO:0000256" key="4">
    <source>
        <dbReference type="ARBA" id="ARBA00022723"/>
    </source>
</evidence>
<organism evidence="10 11">
    <name type="scientific">Carboxydichorda subterranea</name>
    <dbReference type="NCBI Taxonomy" id="3109565"/>
    <lineage>
        <taxon>Bacteria</taxon>
        <taxon>Bacillati</taxon>
        <taxon>Bacillota</taxon>
        <taxon>Limnochordia</taxon>
        <taxon>Limnochordales</taxon>
        <taxon>Geochordaceae</taxon>
        <taxon>Carboxydichorda</taxon>
    </lineage>
</organism>
<reference evidence="10 11" key="1">
    <citation type="journal article" date="2024" name="Front. Microbiol.">
        <title>Novel thermophilic genera Geochorda gen. nov. and Carboxydochorda gen. nov. from the deep terrestrial subsurface reveal the ecophysiological diversity in the class Limnochordia.</title>
        <authorList>
            <person name="Karnachuk O.V."/>
            <person name="Lukina A.P."/>
            <person name="Avakyan M.R."/>
            <person name="Kadnikov V.V."/>
            <person name="Begmatov S."/>
            <person name="Beletsky A.V."/>
            <person name="Vlasova K.G."/>
            <person name="Novikov A.A."/>
            <person name="Shcherbakova V.A."/>
            <person name="Mardanov A.V."/>
            <person name="Ravin N.V."/>
        </authorList>
    </citation>
    <scope>NUCLEOTIDE SEQUENCE [LARGE SCALE GENOMIC DNA]</scope>
    <source>
        <strain evidence="10 11">L945</strain>
    </source>
</reference>
<dbReference type="EC" id="1.1.1.1" evidence="3"/>
<dbReference type="InterPro" id="IPR014187">
    <property type="entry name" value="ADH_Zn_typ-2"/>
</dbReference>
<dbReference type="RefSeq" id="WP_324716530.1">
    <property type="nucleotide sequence ID" value="NZ_CP141615.1"/>
</dbReference>
<evidence type="ECO:0000256" key="7">
    <source>
        <dbReference type="ARBA" id="ARBA00049164"/>
    </source>
</evidence>
<name>A0ABZ1BX33_9FIRM</name>
<comment type="cofactor">
    <cofactor evidence="1">
        <name>Zn(2+)</name>
        <dbReference type="ChEBI" id="CHEBI:29105"/>
    </cofactor>
</comment>
<evidence type="ECO:0000256" key="1">
    <source>
        <dbReference type="ARBA" id="ARBA00001947"/>
    </source>
</evidence>
<dbReference type="Gene3D" id="3.90.180.10">
    <property type="entry name" value="Medium-chain alcohol dehydrogenases, catalytic domain"/>
    <property type="match status" value="1"/>
</dbReference>
<evidence type="ECO:0000259" key="9">
    <source>
        <dbReference type="Pfam" id="PF08240"/>
    </source>
</evidence>
<dbReference type="InterPro" id="IPR011032">
    <property type="entry name" value="GroES-like_sf"/>
</dbReference>
<dbReference type="PANTHER" id="PTHR42940">
    <property type="entry name" value="ALCOHOL DEHYDROGENASE 1-RELATED"/>
    <property type="match status" value="1"/>
</dbReference>
<accession>A0ABZ1BX33</accession>
<protein>
    <recommendedName>
        <fullName evidence="3">alcohol dehydrogenase</fullName>
        <ecNumber evidence="3">1.1.1.1</ecNumber>
    </recommendedName>
</protein>
<keyword evidence="5" id="KW-0862">Zinc</keyword>
<evidence type="ECO:0000256" key="6">
    <source>
        <dbReference type="ARBA" id="ARBA00023002"/>
    </source>
</evidence>
<keyword evidence="11" id="KW-1185">Reference proteome</keyword>
<dbReference type="CDD" id="cd08298">
    <property type="entry name" value="CAD2"/>
    <property type="match status" value="1"/>
</dbReference>
<dbReference type="PANTHER" id="PTHR42940:SF8">
    <property type="entry name" value="VACUOLAR PROTEIN SORTING-ASSOCIATED PROTEIN 11"/>
    <property type="match status" value="1"/>
</dbReference>
<dbReference type="Pfam" id="PF08240">
    <property type="entry name" value="ADH_N"/>
    <property type="match status" value="1"/>
</dbReference>
<gene>
    <name evidence="10" type="ORF">U7230_14430</name>
</gene>
<evidence type="ECO:0000313" key="11">
    <source>
        <dbReference type="Proteomes" id="UP001332192"/>
    </source>
</evidence>
<feature type="domain" description="Alcohol dehydrogenase-like N-terminal" evidence="9">
    <location>
        <begin position="28"/>
        <end position="143"/>
    </location>
</feature>
<dbReference type="EMBL" id="CP141615">
    <property type="protein sequence ID" value="WRP17258.1"/>
    <property type="molecule type" value="Genomic_DNA"/>
</dbReference>
<evidence type="ECO:0000256" key="3">
    <source>
        <dbReference type="ARBA" id="ARBA00013190"/>
    </source>
</evidence>
<evidence type="ECO:0000256" key="2">
    <source>
        <dbReference type="ARBA" id="ARBA00008072"/>
    </source>
</evidence>
<dbReference type="InterPro" id="IPR036291">
    <property type="entry name" value="NAD(P)-bd_dom_sf"/>
</dbReference>